<evidence type="ECO:0000256" key="6">
    <source>
        <dbReference type="SAM" id="MobiDB-lite"/>
    </source>
</evidence>
<dbReference type="SUPFAM" id="SSF56112">
    <property type="entry name" value="Protein kinase-like (PK-like)"/>
    <property type="match status" value="1"/>
</dbReference>
<gene>
    <name evidence="8" type="ORF">KSX_15300</name>
</gene>
<name>A0A8J3HSW8_9CHLR</name>
<dbReference type="PANTHER" id="PTHR43289">
    <property type="entry name" value="MITOGEN-ACTIVATED PROTEIN KINASE KINASE KINASE 20-RELATED"/>
    <property type="match status" value="1"/>
</dbReference>
<dbReference type="AlphaFoldDB" id="A0A8J3HSW8"/>
<feature type="compositionally biased region" description="Polar residues" evidence="6">
    <location>
        <begin position="216"/>
        <end position="238"/>
    </location>
</feature>
<keyword evidence="2" id="KW-0808">Transferase</keyword>
<dbReference type="Gene3D" id="1.10.510.10">
    <property type="entry name" value="Transferase(Phosphotransferase) domain 1"/>
    <property type="match status" value="1"/>
</dbReference>
<proteinExistence type="predicted"/>
<dbReference type="SMART" id="SM00220">
    <property type="entry name" value="S_TKc"/>
    <property type="match status" value="1"/>
</dbReference>
<dbReference type="RefSeq" id="WP_220192845.1">
    <property type="nucleotide sequence ID" value="NZ_BNJF01000001.1"/>
</dbReference>
<evidence type="ECO:0000256" key="2">
    <source>
        <dbReference type="ARBA" id="ARBA00022679"/>
    </source>
</evidence>
<evidence type="ECO:0000256" key="1">
    <source>
        <dbReference type="ARBA" id="ARBA00012513"/>
    </source>
</evidence>
<keyword evidence="5" id="KW-0067">ATP-binding</keyword>
<dbReference type="CDD" id="cd14014">
    <property type="entry name" value="STKc_PknB_like"/>
    <property type="match status" value="1"/>
</dbReference>
<evidence type="ECO:0000313" key="9">
    <source>
        <dbReference type="Proteomes" id="UP000612362"/>
    </source>
</evidence>
<dbReference type="Pfam" id="PF00069">
    <property type="entry name" value="Pkinase"/>
    <property type="match status" value="1"/>
</dbReference>
<keyword evidence="9" id="KW-1185">Reference proteome</keyword>
<feature type="region of interest" description="Disordered" evidence="6">
    <location>
        <begin position="141"/>
        <end position="263"/>
    </location>
</feature>
<reference evidence="8" key="1">
    <citation type="submission" date="2020-10" db="EMBL/GenBank/DDBJ databases">
        <title>Taxonomic study of unclassified bacteria belonging to the class Ktedonobacteria.</title>
        <authorList>
            <person name="Yabe S."/>
            <person name="Wang C.M."/>
            <person name="Zheng Y."/>
            <person name="Sakai Y."/>
            <person name="Cavaletti L."/>
            <person name="Monciardini P."/>
            <person name="Donadio S."/>
        </authorList>
    </citation>
    <scope>NUCLEOTIDE SEQUENCE</scope>
    <source>
        <strain evidence="8">SOSP1-1</strain>
    </source>
</reference>
<keyword evidence="3" id="KW-0547">Nucleotide-binding</keyword>
<feature type="compositionally biased region" description="Polar residues" evidence="6">
    <location>
        <begin position="144"/>
        <end position="208"/>
    </location>
</feature>
<organism evidence="8 9">
    <name type="scientific">Ktedonospora formicarum</name>
    <dbReference type="NCBI Taxonomy" id="2778364"/>
    <lineage>
        <taxon>Bacteria</taxon>
        <taxon>Bacillati</taxon>
        <taxon>Chloroflexota</taxon>
        <taxon>Ktedonobacteria</taxon>
        <taxon>Ktedonobacterales</taxon>
        <taxon>Ktedonobacteraceae</taxon>
        <taxon>Ktedonospora</taxon>
    </lineage>
</organism>
<dbReference type="EMBL" id="BNJF01000001">
    <property type="protein sequence ID" value="GHO43367.1"/>
    <property type="molecule type" value="Genomic_DNA"/>
</dbReference>
<dbReference type="EC" id="2.7.11.1" evidence="1"/>
<keyword evidence="4" id="KW-0418">Kinase</keyword>
<evidence type="ECO:0000256" key="3">
    <source>
        <dbReference type="ARBA" id="ARBA00022741"/>
    </source>
</evidence>
<dbReference type="Proteomes" id="UP000612362">
    <property type="component" value="Unassembled WGS sequence"/>
</dbReference>
<sequence length="554" mass="62091">MVNADKHEISFSFEQPENTRVPLLNLLQQARQQGYTLSGMGPRMHTAQQVLIIDPNESRSRYIKHLLATNGYQSVVTTSALDAFTLVLRGTLQPFAVVIGHEEGNDRFFLQRLLTQSKQRYNMDVTMIRLLSQPRNVVAGQPPLNWQESMQPGQGPQSVNLSNSSSNYTPAPPNAFNTVNDPYISPTTSTWGRTPHTAPSRSSNQTPSEIDMQVYGSFQSTQSRQTAQETPSTDQLSRLPQKEFPSSPSQQMPPRPSNPMNGSAYALTRAVEMRLPSIEGQELGRYRVGAPISKNVYRTYDRLRENDIGLKAYPTESYSPGDETMMQQDNIFQLEAQLLGSAKHPHILPVLNTGNSYISGVPFVFKTMPLCESSLADWLWEHGGNKVFGPRDVFPILMQLSEALQFAHENRVLYQNFKFSNILIQGSGKNLGELHLMLADFAAVSKGLFFMPTQESHPYVAPERWAGRVLPASDQYGLAAMMYELLAGRPPFQKATEQTMRHMHTSMPPQPPSTYNPSLPTSVNMVLLKALAKRPEDRFASTLLFAEAFRNYCI</sequence>
<dbReference type="PROSITE" id="PS50011">
    <property type="entry name" value="PROTEIN_KINASE_DOM"/>
    <property type="match status" value="1"/>
</dbReference>
<accession>A0A8J3HSW8</accession>
<dbReference type="InterPro" id="IPR011009">
    <property type="entry name" value="Kinase-like_dom_sf"/>
</dbReference>
<feature type="domain" description="Protein kinase" evidence="7">
    <location>
        <begin position="282"/>
        <end position="550"/>
    </location>
</feature>
<protein>
    <recommendedName>
        <fullName evidence="1">non-specific serine/threonine protein kinase</fullName>
        <ecNumber evidence="1">2.7.11.1</ecNumber>
    </recommendedName>
</protein>
<evidence type="ECO:0000259" key="7">
    <source>
        <dbReference type="PROSITE" id="PS50011"/>
    </source>
</evidence>
<dbReference type="GO" id="GO:0004674">
    <property type="term" value="F:protein serine/threonine kinase activity"/>
    <property type="evidence" value="ECO:0007669"/>
    <property type="project" value="UniProtKB-EC"/>
</dbReference>
<dbReference type="GO" id="GO:0005524">
    <property type="term" value="F:ATP binding"/>
    <property type="evidence" value="ECO:0007669"/>
    <property type="project" value="UniProtKB-KW"/>
</dbReference>
<evidence type="ECO:0000256" key="4">
    <source>
        <dbReference type="ARBA" id="ARBA00022777"/>
    </source>
</evidence>
<dbReference type="InterPro" id="IPR000719">
    <property type="entry name" value="Prot_kinase_dom"/>
</dbReference>
<evidence type="ECO:0000313" key="8">
    <source>
        <dbReference type="EMBL" id="GHO43367.1"/>
    </source>
</evidence>
<dbReference type="PANTHER" id="PTHR43289:SF6">
    <property type="entry name" value="SERINE_THREONINE-PROTEIN KINASE NEKL-3"/>
    <property type="match status" value="1"/>
</dbReference>
<evidence type="ECO:0000256" key="5">
    <source>
        <dbReference type="ARBA" id="ARBA00022840"/>
    </source>
</evidence>
<comment type="caution">
    <text evidence="8">The sequence shown here is derived from an EMBL/GenBank/DDBJ whole genome shotgun (WGS) entry which is preliminary data.</text>
</comment>